<dbReference type="EMBL" id="SDGZ01000004">
    <property type="protein sequence ID" value="TYC50836.1"/>
    <property type="molecule type" value="Genomic_DNA"/>
</dbReference>
<proteinExistence type="predicted"/>
<keyword evidence="1" id="KW-0812">Transmembrane</keyword>
<evidence type="ECO:0000313" key="2">
    <source>
        <dbReference type="EMBL" id="TYC50836.1"/>
    </source>
</evidence>
<comment type="caution">
    <text evidence="2">The sequence shown here is derived from an EMBL/GenBank/DDBJ whole genome shotgun (WGS) entry which is preliminary data.</text>
</comment>
<dbReference type="OrthoDB" id="2299756at2"/>
<accession>A0A6C2CB19</accession>
<feature type="transmembrane region" description="Helical" evidence="1">
    <location>
        <begin position="143"/>
        <end position="163"/>
    </location>
</feature>
<name>A0A6C2CB19_9LACO</name>
<dbReference type="RefSeq" id="WP_148621746.1">
    <property type="nucleotide sequence ID" value="NZ_SDGZ01000004.1"/>
</dbReference>
<gene>
    <name evidence="2" type="ORF">ESZ50_01055</name>
</gene>
<organism evidence="2 3">
    <name type="scientific">Weissella muntiaci</name>
    <dbReference type="NCBI Taxonomy" id="2508881"/>
    <lineage>
        <taxon>Bacteria</taxon>
        <taxon>Bacillati</taxon>
        <taxon>Bacillota</taxon>
        <taxon>Bacilli</taxon>
        <taxon>Lactobacillales</taxon>
        <taxon>Lactobacillaceae</taxon>
        <taxon>Weissella</taxon>
    </lineage>
</organism>
<dbReference type="AlphaFoldDB" id="A0A6C2CB19"/>
<feature type="transmembrane region" description="Helical" evidence="1">
    <location>
        <begin position="90"/>
        <end position="110"/>
    </location>
</feature>
<dbReference type="Proteomes" id="UP000371977">
    <property type="component" value="Unassembled WGS sequence"/>
</dbReference>
<evidence type="ECO:0000256" key="1">
    <source>
        <dbReference type="SAM" id="Phobius"/>
    </source>
</evidence>
<keyword evidence="1" id="KW-0472">Membrane</keyword>
<reference evidence="2 3" key="1">
    <citation type="submission" date="2019-01" db="EMBL/GenBank/DDBJ databases">
        <title>Weissella sp. nov., a novel lactic acid bacterium isolated from animal feces.</title>
        <authorList>
            <person name="Wang L.-T."/>
        </authorList>
    </citation>
    <scope>NUCLEOTIDE SEQUENCE [LARGE SCALE GENOMIC DNA]</scope>
    <source>
        <strain evidence="2 3">8H-2</strain>
    </source>
</reference>
<evidence type="ECO:0000313" key="3">
    <source>
        <dbReference type="Proteomes" id="UP000371977"/>
    </source>
</evidence>
<feature type="transmembrane region" description="Helical" evidence="1">
    <location>
        <begin position="50"/>
        <end position="69"/>
    </location>
</feature>
<feature type="transmembrane region" description="Helical" evidence="1">
    <location>
        <begin position="25"/>
        <end position="44"/>
    </location>
</feature>
<evidence type="ECO:0008006" key="4">
    <source>
        <dbReference type="Google" id="ProtNLM"/>
    </source>
</evidence>
<protein>
    <recommendedName>
        <fullName evidence="4">Hydrophobic protein</fullName>
    </recommendedName>
</protein>
<sequence length="186" mass="21413">MSAVFLFILLYFIQKQFSYERPKRYQYVLLPIYTGVLFILSLGHGRVAPAWVIGIIGIGIVVGMIQGNFAKLSPYIGEAGEARVKIKGGWPYLIGWILLLLGQLAINLYIAHTQFDLNELINESKSLMLEELFPFRKINGINWWPFWALSTSASVTYTMILYLRSPEFRLTIRRGAHRADRNSRRK</sequence>
<keyword evidence="3" id="KW-1185">Reference proteome</keyword>
<keyword evidence="1" id="KW-1133">Transmembrane helix</keyword>